<keyword evidence="1" id="KW-0863">Zinc-finger</keyword>
<dbReference type="Proteomes" id="UP000235371">
    <property type="component" value="Unassembled WGS sequence"/>
</dbReference>
<dbReference type="OrthoDB" id="18412at2759"/>
<sequence length="237" mass="26217">MDTPDAEIVPNGADNSTKTTVGQEVPKQQEETRESSLAEADVPKKRLCGVCNEKEWKYKCTRCYFPSCSSACSTIHKATHPALEPKPAETKPEPKRQTNGATPRPGTIAAAGFKGPFAVLDDSKDLQLLFKIYPKLPALLDQINTATLRPLEELDDLPQNVHSKGKKEQSWTYDRGLEKGREALNRLRDTDEGVREYSTLVLQILSGDVGISATQLVEKELKEENAKIIEALLQGEL</sequence>
<feature type="compositionally biased region" description="Basic and acidic residues" evidence="2">
    <location>
        <begin position="27"/>
        <end position="41"/>
    </location>
</feature>
<dbReference type="EMBL" id="KZ613745">
    <property type="protein sequence ID" value="PMD65916.1"/>
    <property type="molecule type" value="Genomic_DNA"/>
</dbReference>
<evidence type="ECO:0000313" key="4">
    <source>
        <dbReference type="EMBL" id="PMD65916.1"/>
    </source>
</evidence>
<dbReference type="GeneID" id="36581949"/>
<dbReference type="AlphaFoldDB" id="A0A2J6TSC6"/>
<keyword evidence="5" id="KW-1185">Reference proteome</keyword>
<accession>A0A2J6TSC6</accession>
<gene>
    <name evidence="4" type="ORF">K444DRAFT_518478</name>
</gene>
<dbReference type="Gene3D" id="3.30.60.190">
    <property type="match status" value="1"/>
</dbReference>
<keyword evidence="1" id="KW-0479">Metal-binding</keyword>
<dbReference type="SUPFAM" id="SSF144232">
    <property type="entry name" value="HIT/MYND zinc finger-like"/>
    <property type="match status" value="1"/>
</dbReference>
<dbReference type="InterPro" id="IPR007529">
    <property type="entry name" value="Znf_HIT"/>
</dbReference>
<evidence type="ECO:0000313" key="5">
    <source>
        <dbReference type="Proteomes" id="UP000235371"/>
    </source>
</evidence>
<proteinExistence type="predicted"/>
<dbReference type="PROSITE" id="PS51083">
    <property type="entry name" value="ZF_HIT"/>
    <property type="match status" value="1"/>
</dbReference>
<feature type="region of interest" description="Disordered" evidence="2">
    <location>
        <begin position="82"/>
        <end position="108"/>
    </location>
</feature>
<dbReference type="GO" id="GO:0008270">
    <property type="term" value="F:zinc ion binding"/>
    <property type="evidence" value="ECO:0007669"/>
    <property type="project" value="UniProtKB-UniRule"/>
</dbReference>
<dbReference type="RefSeq" id="XP_024742820.1">
    <property type="nucleotide sequence ID" value="XM_024873869.1"/>
</dbReference>
<reference evidence="4 5" key="1">
    <citation type="submission" date="2016-04" db="EMBL/GenBank/DDBJ databases">
        <title>A degradative enzymes factory behind the ericoid mycorrhizal symbiosis.</title>
        <authorList>
            <consortium name="DOE Joint Genome Institute"/>
            <person name="Martino E."/>
            <person name="Morin E."/>
            <person name="Grelet G."/>
            <person name="Kuo A."/>
            <person name="Kohler A."/>
            <person name="Daghino S."/>
            <person name="Barry K."/>
            <person name="Choi C."/>
            <person name="Cichocki N."/>
            <person name="Clum A."/>
            <person name="Copeland A."/>
            <person name="Hainaut M."/>
            <person name="Haridas S."/>
            <person name="Labutti K."/>
            <person name="Lindquist E."/>
            <person name="Lipzen A."/>
            <person name="Khouja H.-R."/>
            <person name="Murat C."/>
            <person name="Ohm R."/>
            <person name="Olson A."/>
            <person name="Spatafora J."/>
            <person name="Veneault-Fourrey C."/>
            <person name="Henrissat B."/>
            <person name="Grigoriev I."/>
            <person name="Martin F."/>
            <person name="Perotto S."/>
        </authorList>
    </citation>
    <scope>NUCLEOTIDE SEQUENCE [LARGE SCALE GENOMIC DNA]</scope>
    <source>
        <strain evidence="4 5">E</strain>
    </source>
</reference>
<feature type="compositionally biased region" description="Basic and acidic residues" evidence="2">
    <location>
        <begin position="86"/>
        <end position="96"/>
    </location>
</feature>
<feature type="domain" description="HIT-type" evidence="3">
    <location>
        <begin position="48"/>
        <end position="82"/>
    </location>
</feature>
<feature type="compositionally biased region" description="Polar residues" evidence="2">
    <location>
        <begin position="13"/>
        <end position="22"/>
    </location>
</feature>
<name>A0A2J6TSC6_9HELO</name>
<keyword evidence="1" id="KW-0862">Zinc</keyword>
<organism evidence="4 5">
    <name type="scientific">Hyaloscypha bicolor E</name>
    <dbReference type="NCBI Taxonomy" id="1095630"/>
    <lineage>
        <taxon>Eukaryota</taxon>
        <taxon>Fungi</taxon>
        <taxon>Dikarya</taxon>
        <taxon>Ascomycota</taxon>
        <taxon>Pezizomycotina</taxon>
        <taxon>Leotiomycetes</taxon>
        <taxon>Helotiales</taxon>
        <taxon>Hyaloscyphaceae</taxon>
        <taxon>Hyaloscypha</taxon>
        <taxon>Hyaloscypha bicolor</taxon>
    </lineage>
</organism>
<dbReference type="CDD" id="cd23024">
    <property type="entry name" value="zf-HIT_ZNHIT2-3"/>
    <property type="match status" value="1"/>
</dbReference>
<feature type="region of interest" description="Disordered" evidence="2">
    <location>
        <begin position="1"/>
        <end position="41"/>
    </location>
</feature>
<evidence type="ECO:0000256" key="1">
    <source>
        <dbReference type="PROSITE-ProRule" id="PRU00453"/>
    </source>
</evidence>
<dbReference type="InParanoid" id="A0A2J6TSC6"/>
<evidence type="ECO:0000256" key="2">
    <source>
        <dbReference type="SAM" id="MobiDB-lite"/>
    </source>
</evidence>
<protein>
    <recommendedName>
        <fullName evidence="3">HIT-type domain-containing protein</fullName>
    </recommendedName>
</protein>
<dbReference type="Pfam" id="PF04438">
    <property type="entry name" value="zf-HIT"/>
    <property type="match status" value="1"/>
</dbReference>
<evidence type="ECO:0000259" key="3">
    <source>
        <dbReference type="PROSITE" id="PS51083"/>
    </source>
</evidence>